<dbReference type="EMBL" id="CAVLEF010000002">
    <property type="protein sequence ID" value="CAK1541106.1"/>
    <property type="molecule type" value="Genomic_DNA"/>
</dbReference>
<accession>A0AAV1IVC5</accession>
<evidence type="ECO:0000313" key="2">
    <source>
        <dbReference type="Proteomes" id="UP001497472"/>
    </source>
</evidence>
<name>A0AAV1IVC5_9NEOP</name>
<evidence type="ECO:0000313" key="1">
    <source>
        <dbReference type="EMBL" id="CAK1541106.1"/>
    </source>
</evidence>
<protein>
    <submittedName>
        <fullName evidence="1">Uncharacterized protein</fullName>
    </submittedName>
</protein>
<comment type="caution">
    <text evidence="1">The sequence shown here is derived from an EMBL/GenBank/DDBJ whole genome shotgun (WGS) entry which is preliminary data.</text>
</comment>
<dbReference type="AlphaFoldDB" id="A0AAV1IVC5"/>
<dbReference type="Proteomes" id="UP001497472">
    <property type="component" value="Unassembled WGS sequence"/>
</dbReference>
<gene>
    <name evidence="1" type="ORF">LNINA_LOCUS1118</name>
</gene>
<keyword evidence="2" id="KW-1185">Reference proteome</keyword>
<organism evidence="1 2">
    <name type="scientific">Leptosia nina</name>
    <dbReference type="NCBI Taxonomy" id="320188"/>
    <lineage>
        <taxon>Eukaryota</taxon>
        <taxon>Metazoa</taxon>
        <taxon>Ecdysozoa</taxon>
        <taxon>Arthropoda</taxon>
        <taxon>Hexapoda</taxon>
        <taxon>Insecta</taxon>
        <taxon>Pterygota</taxon>
        <taxon>Neoptera</taxon>
        <taxon>Endopterygota</taxon>
        <taxon>Lepidoptera</taxon>
        <taxon>Glossata</taxon>
        <taxon>Ditrysia</taxon>
        <taxon>Papilionoidea</taxon>
        <taxon>Pieridae</taxon>
        <taxon>Pierinae</taxon>
        <taxon>Leptosia</taxon>
    </lineage>
</organism>
<proteinExistence type="predicted"/>
<reference evidence="1 2" key="1">
    <citation type="submission" date="2023-11" db="EMBL/GenBank/DDBJ databases">
        <authorList>
            <person name="Okamura Y."/>
        </authorList>
    </citation>
    <scope>NUCLEOTIDE SEQUENCE [LARGE SCALE GENOMIC DNA]</scope>
</reference>
<sequence length="80" mass="9201">MVVVAVVSVEGHYVNKTITKPGRVRFYPKNSVFRKSDLIDKGCSVFLKECPAAYKCTKYSMRQTLRWTVQNVFELLRVGI</sequence>